<dbReference type="EMBL" id="JBHSJJ010000003">
    <property type="protein sequence ID" value="MFC4871441.1"/>
    <property type="molecule type" value="Genomic_DNA"/>
</dbReference>
<dbReference type="InterPro" id="IPR047124">
    <property type="entry name" value="HI_0220.2"/>
</dbReference>
<feature type="domain" description="Uracil-DNA glycosylase-like" evidence="1">
    <location>
        <begin position="32"/>
        <end position="189"/>
    </location>
</feature>
<gene>
    <name evidence="2" type="ORF">ACFPFU_07070</name>
</gene>
<comment type="caution">
    <text evidence="2">The sequence shown here is derived from an EMBL/GenBank/DDBJ whole genome shotgun (WGS) entry which is preliminary data.</text>
</comment>
<organism evidence="2 3">
    <name type="scientific">Negadavirga shengliensis</name>
    <dbReference type="NCBI Taxonomy" id="1389218"/>
    <lineage>
        <taxon>Bacteria</taxon>
        <taxon>Pseudomonadati</taxon>
        <taxon>Bacteroidota</taxon>
        <taxon>Cytophagia</taxon>
        <taxon>Cytophagales</taxon>
        <taxon>Cyclobacteriaceae</taxon>
        <taxon>Negadavirga</taxon>
    </lineage>
</organism>
<dbReference type="PANTHER" id="PTHR42160:SF1">
    <property type="entry name" value="URACIL-DNA GLYCOSYLASE SUPERFAMILY PROTEIN"/>
    <property type="match status" value="1"/>
</dbReference>
<dbReference type="PANTHER" id="PTHR42160">
    <property type="entry name" value="URACIL-DNA GLYCOSYLASE SUPERFAMILY PROTEIN"/>
    <property type="match status" value="1"/>
</dbReference>
<name>A0ABV9SYG0_9BACT</name>
<accession>A0ABV9SYG0</accession>
<dbReference type="Gene3D" id="3.40.470.10">
    <property type="entry name" value="Uracil-DNA glycosylase-like domain"/>
    <property type="match status" value="1"/>
</dbReference>
<dbReference type="CDD" id="cd10033">
    <property type="entry name" value="UDG_like"/>
    <property type="match status" value="1"/>
</dbReference>
<reference evidence="3" key="1">
    <citation type="journal article" date="2019" name="Int. J. Syst. Evol. Microbiol.">
        <title>The Global Catalogue of Microorganisms (GCM) 10K type strain sequencing project: providing services to taxonomists for standard genome sequencing and annotation.</title>
        <authorList>
            <consortium name="The Broad Institute Genomics Platform"/>
            <consortium name="The Broad Institute Genome Sequencing Center for Infectious Disease"/>
            <person name="Wu L."/>
            <person name="Ma J."/>
        </authorList>
    </citation>
    <scope>NUCLEOTIDE SEQUENCE [LARGE SCALE GENOMIC DNA]</scope>
    <source>
        <strain evidence="3">CGMCC 4.7466</strain>
    </source>
</reference>
<sequence length="200" mass="22700">MLPVSDPFHHLIQEIRSCRLCEEHLPLGPNPVFSAASGSRILIIGQAPGAKVHASGIPWDDLSGEQLRSWLSVDRNTFYDTSVFGIVPMGFCYPGRGKGGDMPPRPECAPIWHGKLLTALPHVKLTLLIGQYAHAYYLKEKRRKNLTETVKHFKDYLPAYFPLVHPSPRNRIWQKRNPWFEAEVLPELRKRVGEVLSDSL</sequence>
<dbReference type="SMART" id="SM00986">
    <property type="entry name" value="UDG"/>
    <property type="match status" value="1"/>
</dbReference>
<evidence type="ECO:0000313" key="3">
    <source>
        <dbReference type="Proteomes" id="UP001595818"/>
    </source>
</evidence>
<dbReference type="InterPro" id="IPR005122">
    <property type="entry name" value="Uracil-DNA_glycosylase-like"/>
</dbReference>
<dbReference type="SUPFAM" id="SSF52141">
    <property type="entry name" value="Uracil-DNA glycosylase-like"/>
    <property type="match status" value="1"/>
</dbReference>
<keyword evidence="3" id="KW-1185">Reference proteome</keyword>
<proteinExistence type="predicted"/>
<dbReference type="Proteomes" id="UP001595818">
    <property type="component" value="Unassembled WGS sequence"/>
</dbReference>
<dbReference type="InterPro" id="IPR036895">
    <property type="entry name" value="Uracil-DNA_glycosylase-like_sf"/>
</dbReference>
<dbReference type="SMART" id="SM00987">
    <property type="entry name" value="UreE_C"/>
    <property type="match status" value="1"/>
</dbReference>
<protein>
    <submittedName>
        <fullName evidence="2">Uracil-DNA glycosylase family protein</fullName>
    </submittedName>
</protein>
<dbReference type="Pfam" id="PF03167">
    <property type="entry name" value="UDG"/>
    <property type="match status" value="1"/>
</dbReference>
<evidence type="ECO:0000259" key="1">
    <source>
        <dbReference type="SMART" id="SM00986"/>
    </source>
</evidence>
<evidence type="ECO:0000313" key="2">
    <source>
        <dbReference type="EMBL" id="MFC4871441.1"/>
    </source>
</evidence>
<dbReference type="RefSeq" id="WP_377062906.1">
    <property type="nucleotide sequence ID" value="NZ_JBHSJJ010000003.1"/>
</dbReference>